<reference evidence="2 3" key="1">
    <citation type="submission" date="2016-06" db="EMBL/GenBank/DDBJ databases">
        <authorList>
            <person name="Ramos C."/>
            <person name="Pintado A."/>
            <person name="Crespo-Gomez J.I."/>
        </authorList>
    </citation>
    <scope>NUCLEOTIDE SEQUENCE [LARGE SCALE GENOMIC DNA]</scope>
    <source>
        <strain evidence="2 3">AVO110</strain>
    </source>
</reference>
<protein>
    <recommendedName>
        <fullName evidence="1">CheW-like domain-containing protein</fullName>
    </recommendedName>
</protein>
<evidence type="ECO:0000313" key="2">
    <source>
        <dbReference type="EMBL" id="MBC9250492.1"/>
    </source>
</evidence>
<keyword evidence="3" id="KW-1185">Reference proteome</keyword>
<dbReference type="InterPro" id="IPR036061">
    <property type="entry name" value="CheW-like_dom_sf"/>
</dbReference>
<sequence length="159" mass="16830">MDRLLVLPFWLAGQHLAVPLESVIRVLPALSCSPLPGAPRTVLGVVNVHGQVLPVVDLALRFNWPSAVSGSLWQPFLWLKSRQRELLVPVEAVEAAASCAQQDFAPAAPPQLPAAIVRGVVRMEQGLLLIQDVEQVLSDADEALVDAALEASAGGHGVG</sequence>
<evidence type="ECO:0000313" key="3">
    <source>
        <dbReference type="Proteomes" id="UP000744555"/>
    </source>
</evidence>
<dbReference type="RefSeq" id="WP_187805583.1">
    <property type="nucleotide sequence ID" value="NZ_LZEU01000001.1"/>
</dbReference>
<dbReference type="PROSITE" id="PS50851">
    <property type="entry name" value="CHEW"/>
    <property type="match status" value="1"/>
</dbReference>
<dbReference type="EMBL" id="LZEU01000001">
    <property type="protein sequence ID" value="MBC9250492.1"/>
    <property type="molecule type" value="Genomic_DNA"/>
</dbReference>
<evidence type="ECO:0000259" key="1">
    <source>
        <dbReference type="PROSITE" id="PS50851"/>
    </source>
</evidence>
<gene>
    <name evidence="2" type="ORF">A9179_09430</name>
</gene>
<dbReference type="SMART" id="SM00260">
    <property type="entry name" value="CheW"/>
    <property type="match status" value="1"/>
</dbReference>
<proteinExistence type="predicted"/>
<dbReference type="Pfam" id="PF01584">
    <property type="entry name" value="CheW"/>
    <property type="match status" value="1"/>
</dbReference>
<dbReference type="PANTHER" id="PTHR22617">
    <property type="entry name" value="CHEMOTAXIS SENSOR HISTIDINE KINASE-RELATED"/>
    <property type="match status" value="1"/>
</dbReference>
<dbReference type="SUPFAM" id="SSF50341">
    <property type="entry name" value="CheW-like"/>
    <property type="match status" value="1"/>
</dbReference>
<dbReference type="PANTHER" id="PTHR22617:SF23">
    <property type="entry name" value="CHEMOTAXIS PROTEIN CHEW"/>
    <property type="match status" value="1"/>
</dbReference>
<dbReference type="InterPro" id="IPR002545">
    <property type="entry name" value="CheW-lke_dom"/>
</dbReference>
<dbReference type="Gene3D" id="2.30.30.40">
    <property type="entry name" value="SH3 Domains"/>
    <property type="match status" value="1"/>
</dbReference>
<dbReference type="Proteomes" id="UP000744555">
    <property type="component" value="Unassembled WGS sequence"/>
</dbReference>
<dbReference type="InterPro" id="IPR039315">
    <property type="entry name" value="CheW"/>
</dbReference>
<name>A0ABR7S0F1_AQUAC</name>
<organism evidence="2 3">
    <name type="scientific">Aquipseudomonas alcaligenes</name>
    <name type="common">Pseudomonas alcaligenes</name>
    <dbReference type="NCBI Taxonomy" id="43263"/>
    <lineage>
        <taxon>Bacteria</taxon>
        <taxon>Pseudomonadati</taxon>
        <taxon>Pseudomonadota</taxon>
        <taxon>Gammaproteobacteria</taxon>
        <taxon>Pseudomonadales</taxon>
        <taxon>Pseudomonadaceae</taxon>
        <taxon>Aquipseudomonas</taxon>
    </lineage>
</organism>
<feature type="domain" description="CheW-like" evidence="1">
    <location>
        <begin position="3"/>
        <end position="142"/>
    </location>
</feature>
<comment type="caution">
    <text evidence="2">The sequence shown here is derived from an EMBL/GenBank/DDBJ whole genome shotgun (WGS) entry which is preliminary data.</text>
</comment>
<accession>A0ABR7S0F1</accession>
<dbReference type="Gene3D" id="2.40.50.180">
    <property type="entry name" value="CheA-289, Domain 4"/>
    <property type="match status" value="1"/>
</dbReference>